<dbReference type="RefSeq" id="WP_163966661.1">
    <property type="nucleotide sequence ID" value="NZ_JAAGNX010000003.1"/>
</dbReference>
<sequence>MKTERLMQSGILNNGEPRHYSSWETPQIPRLNMVVSGTVGEALYRRQKAHAPSVSRGRAGWLQVWHALRKG</sequence>
<proteinExistence type="predicted"/>
<protein>
    <submittedName>
        <fullName evidence="1">Uncharacterized protein</fullName>
    </submittedName>
</protein>
<dbReference type="AlphaFoldDB" id="A0A6B2M4U5"/>
<evidence type="ECO:0000313" key="1">
    <source>
        <dbReference type="EMBL" id="NDV63302.1"/>
    </source>
</evidence>
<accession>A0A6B2M4U5</accession>
<keyword evidence="2" id="KW-1185">Reference proteome</keyword>
<reference evidence="1 2" key="1">
    <citation type="submission" date="2020-02" db="EMBL/GenBank/DDBJ databases">
        <title>Albibacoteraceae fam. nov., the first described family within the subdivision 4 Verrucomicrobia.</title>
        <authorList>
            <person name="Xi F."/>
        </authorList>
    </citation>
    <scope>NUCLEOTIDE SEQUENCE [LARGE SCALE GENOMIC DNA]</scope>
    <source>
        <strain evidence="1 2">CK1056</strain>
    </source>
</reference>
<organism evidence="1 2">
    <name type="scientific">Oceanipulchritudo coccoides</name>
    <dbReference type="NCBI Taxonomy" id="2706888"/>
    <lineage>
        <taxon>Bacteria</taxon>
        <taxon>Pseudomonadati</taxon>
        <taxon>Verrucomicrobiota</taxon>
        <taxon>Opitutia</taxon>
        <taxon>Puniceicoccales</taxon>
        <taxon>Oceanipulchritudinaceae</taxon>
        <taxon>Oceanipulchritudo</taxon>
    </lineage>
</organism>
<dbReference type="Proteomes" id="UP000478417">
    <property type="component" value="Unassembled WGS sequence"/>
</dbReference>
<name>A0A6B2M4U5_9BACT</name>
<evidence type="ECO:0000313" key="2">
    <source>
        <dbReference type="Proteomes" id="UP000478417"/>
    </source>
</evidence>
<gene>
    <name evidence="1" type="ORF">G0Q06_12625</name>
</gene>
<comment type="caution">
    <text evidence="1">The sequence shown here is derived from an EMBL/GenBank/DDBJ whole genome shotgun (WGS) entry which is preliminary data.</text>
</comment>
<dbReference type="EMBL" id="JAAGNX010000003">
    <property type="protein sequence ID" value="NDV63302.1"/>
    <property type="molecule type" value="Genomic_DNA"/>
</dbReference>